<dbReference type="AlphaFoldDB" id="A0A0P9EIQ0"/>
<evidence type="ECO:0000256" key="5">
    <source>
        <dbReference type="ARBA" id="ARBA00022968"/>
    </source>
</evidence>
<evidence type="ECO:0000313" key="13">
    <source>
        <dbReference type="EMBL" id="KPV73290.1"/>
    </source>
</evidence>
<dbReference type="GO" id="GO:0016266">
    <property type="term" value="P:protein O-linked glycosylation via N-acetyl-galactosamine"/>
    <property type="evidence" value="ECO:0007669"/>
    <property type="project" value="TreeGrafter"/>
</dbReference>
<gene>
    <name evidence="13" type="ORF">RHOBADRAFT_55053</name>
</gene>
<dbReference type="Pfam" id="PF01501">
    <property type="entry name" value="Glyco_transf_8"/>
    <property type="match status" value="1"/>
</dbReference>
<comment type="catalytic activity">
    <reaction evidence="11">
        <text>3-O-(beta-D-glucosyl)-L-seryl-[EGF-like domain protein] + UDP-alpha-D-xylose = 3-O-[alpha-D-xylosyl-(1-&gt;3)-beta-D-glucosyl]-L-seryl-[EGF-like domain protein] + UDP + H(+)</text>
        <dbReference type="Rhea" id="RHEA:56064"/>
        <dbReference type="Rhea" id="RHEA-COMP:14610"/>
        <dbReference type="Rhea" id="RHEA-COMP:14611"/>
        <dbReference type="ChEBI" id="CHEBI:15378"/>
        <dbReference type="ChEBI" id="CHEBI:57632"/>
        <dbReference type="ChEBI" id="CHEBI:58223"/>
        <dbReference type="ChEBI" id="CHEBI:140575"/>
        <dbReference type="ChEBI" id="CHEBI:140576"/>
        <dbReference type="EC" id="2.4.2.42"/>
    </reaction>
</comment>
<evidence type="ECO:0000313" key="14">
    <source>
        <dbReference type="Proteomes" id="UP000053890"/>
    </source>
</evidence>
<dbReference type="Gene3D" id="3.90.550.10">
    <property type="entry name" value="Spore Coat Polysaccharide Biosynthesis Protein SpsA, Chain A"/>
    <property type="match status" value="1"/>
</dbReference>
<keyword evidence="4" id="KW-0812">Transmembrane</keyword>
<evidence type="ECO:0000256" key="11">
    <source>
        <dbReference type="ARBA" id="ARBA00049181"/>
    </source>
</evidence>
<feature type="region of interest" description="Disordered" evidence="12">
    <location>
        <begin position="39"/>
        <end position="60"/>
    </location>
</feature>
<evidence type="ECO:0000256" key="3">
    <source>
        <dbReference type="ARBA" id="ARBA00022679"/>
    </source>
</evidence>
<dbReference type="PANTHER" id="PTHR46012">
    <property type="entry name" value="IP22168P"/>
    <property type="match status" value="1"/>
</dbReference>
<dbReference type="EMBL" id="KQ474083">
    <property type="protein sequence ID" value="KPV73290.1"/>
    <property type="molecule type" value="Genomic_DNA"/>
</dbReference>
<proteinExistence type="predicted"/>
<dbReference type="SUPFAM" id="SSF53448">
    <property type="entry name" value="Nucleotide-diphospho-sugar transferases"/>
    <property type="match status" value="1"/>
</dbReference>
<dbReference type="InterPro" id="IPR002495">
    <property type="entry name" value="Glyco_trans_8"/>
</dbReference>
<evidence type="ECO:0000256" key="6">
    <source>
        <dbReference type="ARBA" id="ARBA00022989"/>
    </source>
</evidence>
<keyword evidence="7" id="KW-0472">Membrane</keyword>
<keyword evidence="6" id="KW-1133">Transmembrane helix</keyword>
<dbReference type="OrthoDB" id="3784at2759"/>
<evidence type="ECO:0000256" key="9">
    <source>
        <dbReference type="ARBA" id="ARBA00037301"/>
    </source>
</evidence>
<keyword evidence="14" id="KW-1185">Reference proteome</keyword>
<protein>
    <recommendedName>
        <fullName evidence="10">UDP-D-xylose:beta-D-glucoside alpha-1,3-D-xylosyltransferase</fullName>
        <ecNumber evidence="10">2.4.2.42</ecNumber>
    </recommendedName>
</protein>
<reference evidence="13 14" key="1">
    <citation type="journal article" date="2015" name="Front. Microbiol.">
        <title>Genome sequence of the plant growth promoting endophytic yeast Rhodotorula graminis WP1.</title>
        <authorList>
            <person name="Firrincieli A."/>
            <person name="Otillar R."/>
            <person name="Salamov A."/>
            <person name="Schmutz J."/>
            <person name="Khan Z."/>
            <person name="Redman R.S."/>
            <person name="Fleck N.D."/>
            <person name="Lindquist E."/>
            <person name="Grigoriev I.V."/>
            <person name="Doty S.L."/>
        </authorList>
    </citation>
    <scope>NUCLEOTIDE SEQUENCE [LARGE SCALE GENOMIC DNA]</scope>
    <source>
        <strain evidence="13 14">WP1</strain>
    </source>
</reference>
<evidence type="ECO:0000256" key="12">
    <source>
        <dbReference type="SAM" id="MobiDB-lite"/>
    </source>
</evidence>
<evidence type="ECO:0000256" key="10">
    <source>
        <dbReference type="ARBA" id="ARBA00038854"/>
    </source>
</evidence>
<dbReference type="GO" id="GO:0016020">
    <property type="term" value="C:membrane"/>
    <property type="evidence" value="ECO:0007669"/>
    <property type="project" value="UniProtKB-SubCell"/>
</dbReference>
<name>A0A0P9EIQ0_RHOGW</name>
<keyword evidence="5" id="KW-0735">Signal-anchor</keyword>
<dbReference type="InterPro" id="IPR051993">
    <property type="entry name" value="Glycosyltransferase_8"/>
</dbReference>
<dbReference type="GO" id="GO:0140563">
    <property type="term" value="F:UDP-D-xylose:beta-D-glucoside alpha-1,3-D-xylosyltransferase activity"/>
    <property type="evidence" value="ECO:0007669"/>
    <property type="project" value="UniProtKB-EC"/>
</dbReference>
<keyword evidence="8" id="KW-0325">Glycoprotein</keyword>
<evidence type="ECO:0000256" key="8">
    <source>
        <dbReference type="ARBA" id="ARBA00023180"/>
    </source>
</evidence>
<dbReference type="PANTHER" id="PTHR46012:SF2">
    <property type="entry name" value="IP22168P"/>
    <property type="match status" value="1"/>
</dbReference>
<evidence type="ECO:0000256" key="1">
    <source>
        <dbReference type="ARBA" id="ARBA00004606"/>
    </source>
</evidence>
<keyword evidence="2" id="KW-0328">Glycosyltransferase</keyword>
<dbReference type="InterPro" id="IPR029044">
    <property type="entry name" value="Nucleotide-diphossugar_trans"/>
</dbReference>
<sequence length="668" mass="73533">MALSRRLEGVSARRLRLLVRVAFIASALVFFLHLADSSTSHPLTRTSPRRRLADDSPPSSHDVALIFDDNRVDYATQMLRSAATYGWPRHALHFHLVAPPAVVHLVQPVLDELGIRATWYDYAACDRLVAPVRPFANEAIHTSALCKVFLADLLVDVDRVLYLDTDATIVGTLDVCTQPLADDALFGMALDLGDACQVRPERCWPLSLQFTPWDGLVCGNVPKHHWPPSFEADDAVCAQPGEPEPAQVNGGVIVMELSRMRRARFIPKLLASTAHAFLLANRRHATWAEQEFLNAYIRDYPHDFAVIPCGCNYQYVGIRREAKCAGQPVHIVHHWSSNAAVETTDPYNQVFHHLRRNDSGALPPLPALSSSSAYSPSGPVRVELNLDCVGQPYDCAESSPAAAPPRWGDPVYVLTRTAARPRFFAAARESVLGQSYPYVHHLVATDDAASMAYLGGVEEADLVERRRESHAFDPDEVCRACQPLNEPGRACGQAPDLGNPLRQPYLECYCASHYPMNELVNHLVRRAAAATTTEAAGPGWLILLDDDNVFSSSSAVSDVMLDVEHADQVVLFRSRLGRLTPSDDAMGRLPVERGDIDASNFMVHSSHAEEALWDARRCGDWRTIDRLTKLLEPKWSSAMPISAHPLRARLGGLGGRHDLPDPAAAPAA</sequence>
<evidence type="ECO:0000256" key="7">
    <source>
        <dbReference type="ARBA" id="ARBA00023136"/>
    </source>
</evidence>
<accession>A0A0P9EIQ0</accession>
<keyword evidence="3" id="KW-0808">Transferase</keyword>
<dbReference type="Proteomes" id="UP000053890">
    <property type="component" value="Unassembled WGS sequence"/>
</dbReference>
<organism evidence="13 14">
    <name type="scientific">Rhodotorula graminis (strain WP1)</name>
    <dbReference type="NCBI Taxonomy" id="578459"/>
    <lineage>
        <taxon>Eukaryota</taxon>
        <taxon>Fungi</taxon>
        <taxon>Dikarya</taxon>
        <taxon>Basidiomycota</taxon>
        <taxon>Pucciniomycotina</taxon>
        <taxon>Microbotryomycetes</taxon>
        <taxon>Sporidiobolales</taxon>
        <taxon>Sporidiobolaceae</taxon>
        <taxon>Rhodotorula</taxon>
    </lineage>
</organism>
<comment type="subcellular location">
    <subcellularLocation>
        <location evidence="1">Membrane</location>
        <topology evidence="1">Single-pass type II membrane protein</topology>
    </subcellularLocation>
</comment>
<dbReference type="EC" id="2.4.2.42" evidence="10"/>
<dbReference type="RefSeq" id="XP_018269339.1">
    <property type="nucleotide sequence ID" value="XM_018417637.1"/>
</dbReference>
<dbReference type="GeneID" id="28978085"/>
<comment type="function">
    <text evidence="9">Glycosyltransferase which elongates the O-linked glucose attached to EGF-like repeats in the extracellular domain of Notch proteins by catalyzing the addition of xylose.</text>
</comment>
<evidence type="ECO:0000256" key="4">
    <source>
        <dbReference type="ARBA" id="ARBA00022692"/>
    </source>
</evidence>
<evidence type="ECO:0000256" key="2">
    <source>
        <dbReference type="ARBA" id="ARBA00022676"/>
    </source>
</evidence>